<dbReference type="RefSeq" id="WP_105071153.1">
    <property type="nucleotide sequence ID" value="NZ_MTPW01000001.1"/>
</dbReference>
<dbReference type="EMBL" id="MTPW01000001">
    <property type="protein sequence ID" value="PQJ32057.1"/>
    <property type="molecule type" value="Genomic_DNA"/>
</dbReference>
<dbReference type="GO" id="GO:0006353">
    <property type="term" value="P:DNA-templated transcription termination"/>
    <property type="evidence" value="ECO:0007669"/>
    <property type="project" value="InterPro"/>
</dbReference>
<dbReference type="InterPro" id="IPR011605">
    <property type="entry name" value="NusB_fam"/>
</dbReference>
<dbReference type="PANTHER" id="PTHR11078:SF3">
    <property type="entry name" value="ANTITERMINATION NUSB DOMAIN-CONTAINING PROTEIN"/>
    <property type="match status" value="1"/>
</dbReference>
<protein>
    <submittedName>
        <fullName evidence="7">Antitermination protein NusB</fullName>
    </submittedName>
</protein>
<dbReference type="GO" id="GO:0003723">
    <property type="term" value="F:RNA binding"/>
    <property type="evidence" value="ECO:0007669"/>
    <property type="project" value="UniProtKB-KW"/>
</dbReference>
<evidence type="ECO:0000256" key="2">
    <source>
        <dbReference type="ARBA" id="ARBA00022814"/>
    </source>
</evidence>
<dbReference type="PANTHER" id="PTHR11078">
    <property type="entry name" value="N UTILIZATION SUBSTANCE PROTEIN B-RELATED"/>
    <property type="match status" value="1"/>
</dbReference>
<comment type="similarity">
    <text evidence="1">Belongs to the NusB family.</text>
</comment>
<comment type="caution">
    <text evidence="7">The sequence shown here is derived from an EMBL/GenBank/DDBJ whole genome shotgun (WGS) entry which is preliminary data.</text>
</comment>
<keyword evidence="8" id="KW-1185">Reference proteome</keyword>
<gene>
    <name evidence="7" type="ORF">BST92_09015</name>
</gene>
<name>A0A2S7UBQ8_9FLAO</name>
<dbReference type="SUPFAM" id="SSF48013">
    <property type="entry name" value="NusB-like"/>
    <property type="match status" value="1"/>
</dbReference>
<dbReference type="InterPro" id="IPR035926">
    <property type="entry name" value="NusB-like_sf"/>
</dbReference>
<keyword evidence="5" id="KW-0804">Transcription</keyword>
<dbReference type="InterPro" id="IPR006027">
    <property type="entry name" value="NusB_RsmB_TIM44"/>
</dbReference>
<reference evidence="7 8" key="1">
    <citation type="submission" date="2017-01" db="EMBL/GenBank/DDBJ databases">
        <title>Trade-off between light-utilization and light-protection in marine flavobacteria.</title>
        <authorList>
            <person name="Kumagai Y."/>
            <person name="Yoshizawa S."/>
            <person name="Kogure K."/>
            <person name="Iwasaki W."/>
        </authorList>
    </citation>
    <scope>NUCLEOTIDE SEQUENCE [LARGE SCALE GENOMIC DNA]</scope>
    <source>
        <strain evidence="7 8">KCTC 32109</strain>
    </source>
</reference>
<evidence type="ECO:0000259" key="6">
    <source>
        <dbReference type="Pfam" id="PF01029"/>
    </source>
</evidence>
<dbReference type="GO" id="GO:0005829">
    <property type="term" value="C:cytosol"/>
    <property type="evidence" value="ECO:0007669"/>
    <property type="project" value="TreeGrafter"/>
</dbReference>
<dbReference type="Pfam" id="PF01029">
    <property type="entry name" value="NusB"/>
    <property type="match status" value="1"/>
</dbReference>
<keyword evidence="3" id="KW-0694">RNA-binding</keyword>
<accession>A0A2S7UBQ8</accession>
<evidence type="ECO:0000256" key="3">
    <source>
        <dbReference type="ARBA" id="ARBA00022884"/>
    </source>
</evidence>
<organism evidence="7 8">
    <name type="scientific">Nonlabens arenilitoris</name>
    <dbReference type="NCBI Taxonomy" id="1217969"/>
    <lineage>
        <taxon>Bacteria</taxon>
        <taxon>Pseudomonadati</taxon>
        <taxon>Bacteroidota</taxon>
        <taxon>Flavobacteriia</taxon>
        <taxon>Flavobacteriales</taxon>
        <taxon>Flavobacteriaceae</taxon>
        <taxon>Nonlabens</taxon>
    </lineage>
</organism>
<dbReference type="GO" id="GO:0031564">
    <property type="term" value="P:transcription antitermination"/>
    <property type="evidence" value="ECO:0007669"/>
    <property type="project" value="UniProtKB-KW"/>
</dbReference>
<evidence type="ECO:0000256" key="1">
    <source>
        <dbReference type="ARBA" id="ARBA00005952"/>
    </source>
</evidence>
<sequence>MLTRRQLRIKVMQAIFAFQKQENAEIKEFETFLNQSMSKTYSLFLYMTQLLVEIHKLAEDKVIKGQQRHLATDSDLNPARNFIDNKILIKLRESQVLVDALKQRDLKPWHLNVKYVENLYNQITTSKTYVIYMSEPDQSLKADLKFLTQIYTDIIAPNDEILDFLEDENITWTDDYPLVNSAMIMFLRKIKPGKEIKLPELIKDEDDVKFTMDLFRKTLFNREEFLERIEGKTPNWEQDRIAQIDLVLIMMAQCEFLKFNSIPVKVSLNEYLEISKDYSTPKSSFFINGILDNLSKEYESEGILNKSGRGLM</sequence>
<evidence type="ECO:0000313" key="8">
    <source>
        <dbReference type="Proteomes" id="UP000239747"/>
    </source>
</evidence>
<evidence type="ECO:0000256" key="4">
    <source>
        <dbReference type="ARBA" id="ARBA00023015"/>
    </source>
</evidence>
<proteinExistence type="inferred from homology"/>
<keyword evidence="2" id="KW-0889">Transcription antitermination</keyword>
<keyword evidence="4" id="KW-0805">Transcription regulation</keyword>
<evidence type="ECO:0000256" key="5">
    <source>
        <dbReference type="ARBA" id="ARBA00023163"/>
    </source>
</evidence>
<dbReference type="AlphaFoldDB" id="A0A2S7UBQ8"/>
<dbReference type="OrthoDB" id="9787568at2"/>
<dbReference type="Gene3D" id="1.10.940.10">
    <property type="entry name" value="NusB-like"/>
    <property type="match status" value="1"/>
</dbReference>
<evidence type="ECO:0000313" key="7">
    <source>
        <dbReference type="EMBL" id="PQJ32057.1"/>
    </source>
</evidence>
<dbReference type="Proteomes" id="UP000239747">
    <property type="component" value="Unassembled WGS sequence"/>
</dbReference>
<feature type="domain" description="NusB/RsmB/TIM44" evidence="6">
    <location>
        <begin position="203"/>
        <end position="296"/>
    </location>
</feature>